<feature type="region of interest" description="Disordered" evidence="1">
    <location>
        <begin position="122"/>
        <end position="259"/>
    </location>
</feature>
<organism evidence="2 3">
    <name type="scientific">Echinops telfairi</name>
    <name type="common">Lesser hedgehog tenrec</name>
    <dbReference type="NCBI Taxonomy" id="9371"/>
    <lineage>
        <taxon>Eukaryota</taxon>
        <taxon>Metazoa</taxon>
        <taxon>Chordata</taxon>
        <taxon>Craniata</taxon>
        <taxon>Vertebrata</taxon>
        <taxon>Euteleostomi</taxon>
        <taxon>Mammalia</taxon>
        <taxon>Eutheria</taxon>
        <taxon>Afrotheria</taxon>
        <taxon>Tenrecidae</taxon>
        <taxon>Tenrecinae</taxon>
        <taxon>Echinops</taxon>
    </lineage>
</organism>
<feature type="compositionally biased region" description="Low complexity" evidence="1">
    <location>
        <begin position="393"/>
        <end position="410"/>
    </location>
</feature>
<feature type="region of interest" description="Disordered" evidence="1">
    <location>
        <begin position="1"/>
        <end position="108"/>
    </location>
</feature>
<feature type="compositionally biased region" description="Low complexity" evidence="1">
    <location>
        <begin position="513"/>
        <end position="525"/>
    </location>
</feature>
<dbReference type="GeneID" id="101640514"/>
<protein>
    <submittedName>
        <fullName evidence="3">Centrosomal protein of 68 kDa</fullName>
    </submittedName>
</protein>
<feature type="region of interest" description="Disordered" evidence="1">
    <location>
        <begin position="495"/>
        <end position="542"/>
    </location>
</feature>
<dbReference type="RefSeq" id="XP_045150011.1">
    <property type="nucleotide sequence ID" value="XM_045294076.1"/>
</dbReference>
<feature type="compositionally biased region" description="Pro residues" evidence="1">
    <location>
        <begin position="231"/>
        <end position="244"/>
    </location>
</feature>
<evidence type="ECO:0000313" key="2">
    <source>
        <dbReference type="Proteomes" id="UP000694863"/>
    </source>
</evidence>
<reference evidence="3" key="1">
    <citation type="submission" date="2025-08" db="UniProtKB">
        <authorList>
            <consortium name="RefSeq"/>
        </authorList>
    </citation>
    <scope>IDENTIFICATION</scope>
</reference>
<keyword evidence="2" id="KW-1185">Reference proteome</keyword>
<accession>A0ABM0IXV1</accession>
<gene>
    <name evidence="3" type="primary">CEP68</name>
</gene>
<evidence type="ECO:0000313" key="3">
    <source>
        <dbReference type="RefSeq" id="XP_004710313.1"/>
    </source>
</evidence>
<dbReference type="Proteomes" id="UP000694863">
    <property type="component" value="Unplaced"/>
</dbReference>
<sequence length="741" mass="77845">MALGEEKAEGEASSKAKTWPYGQWSCREQDMGSLGPVSGEQPPRLEAEGGPASPGWPAEGSQAPTCWANADPGGPTGTLLLQGSCASKESAAGGSKPAPSMRPGHFLHSVGGQLEETKVSALGELPQARNVPRSTVPCSGRDADTNDDPSAVESPRALDLSTQTHLSGFPVSSGWAPGPSPGTTAPQLSSHSPLSTSSPSPSLQSGQEKAEPPVSGSPAQASASLELAVPQSPPPAVGPGPPRHWSPQPMSSAGGAAELGRRRLSFQAEYWACALPGSLPPSPDRRSPLWNPNKEYEDLLDYTYPLRPPQHLDSHMLTDPVLQDSGVDLDSFSVSPASTLKSPTHAAYSRPPAGASALLLSGPQEPSLRCWPSEVSPKAGSVGLPSCGHLASTPRAPGRRAAPWPSSAPALRVTQPEGGSPTLRTRGGVWPSLPDRAQGAGPDVPSTPRVVPACRAEEELDGDDEFLALPSRLTQVSGLAAYLGSFPTLAPLAPGVAEGQSSLDISDSDGTASLPSHSSHSQLPSGAVAPGARDSGSHHHGFLHPVTRARRETAGKGSLLSSLAPGVPSGQLRSRPSCQSRLDRPAFLLWDAAGRQPGEEGEQGEASLMQCVKTFCCQLEELTHWLYNVAGLTDLSTPCQPSLTGLRSSLQLYRQFKNNIDEHQFLTERVLQKGELLLQCLLDSTPVLKDVLVRIAEQPGELERHANHVYDSILASLDMLAGCTLIPDCKPTAKERQWERV</sequence>
<evidence type="ECO:0000256" key="1">
    <source>
        <dbReference type="SAM" id="MobiDB-lite"/>
    </source>
</evidence>
<feature type="compositionally biased region" description="Basic and acidic residues" evidence="1">
    <location>
        <begin position="1"/>
        <end position="14"/>
    </location>
</feature>
<dbReference type="SUPFAM" id="SSF46966">
    <property type="entry name" value="Spectrin repeat"/>
    <property type="match status" value="1"/>
</dbReference>
<name>A0ABM0IXV1_ECHTE</name>
<proteinExistence type="predicted"/>
<feature type="region of interest" description="Disordered" evidence="1">
    <location>
        <begin position="393"/>
        <end position="429"/>
    </location>
</feature>
<dbReference type="RefSeq" id="XP_004710313.1">
    <property type="nucleotide sequence ID" value="XM_004710256.2"/>
</dbReference>
<feature type="compositionally biased region" description="Low complexity" evidence="1">
    <location>
        <begin position="186"/>
        <end position="207"/>
    </location>
</feature>
<dbReference type="RefSeq" id="XP_045150009.1">
    <property type="nucleotide sequence ID" value="XM_045294074.1"/>
</dbReference>
<dbReference type="RefSeq" id="XP_045150010.1">
    <property type="nucleotide sequence ID" value="XM_045294075.1"/>
</dbReference>
<feature type="compositionally biased region" description="Polar residues" evidence="1">
    <location>
        <begin position="499"/>
        <end position="511"/>
    </location>
</feature>